<feature type="transmembrane region" description="Helical" evidence="10">
    <location>
        <begin position="1405"/>
        <end position="1431"/>
    </location>
</feature>
<feature type="domain" description="Cation-transporting P-type ATPase C-terminal" evidence="12">
    <location>
        <begin position="892"/>
        <end position="960"/>
    </location>
</feature>
<dbReference type="InterPro" id="IPR023214">
    <property type="entry name" value="HAD_sf"/>
</dbReference>
<evidence type="ECO:0000256" key="2">
    <source>
        <dbReference type="ARBA" id="ARBA00022692"/>
    </source>
</evidence>
<dbReference type="Pfam" id="PF00690">
    <property type="entry name" value="Cation_ATPase_N"/>
    <property type="match status" value="2"/>
</dbReference>
<dbReference type="EMBL" id="JALLBG020000017">
    <property type="protein sequence ID" value="KAL3772078.1"/>
    <property type="molecule type" value="Genomic_DNA"/>
</dbReference>
<dbReference type="Gene3D" id="2.70.150.10">
    <property type="entry name" value="Calcium-transporting ATPase, cytoplasmic transduction domain A"/>
    <property type="match status" value="2"/>
</dbReference>
<dbReference type="InterPro" id="IPR018303">
    <property type="entry name" value="ATPase_P-typ_P_site"/>
</dbReference>
<proteinExistence type="predicted"/>
<evidence type="ECO:0000313" key="15">
    <source>
        <dbReference type="Proteomes" id="UP001530293"/>
    </source>
</evidence>
<feature type="domain" description="Cation-transporting P-type ATPase N-terminal" evidence="13">
    <location>
        <begin position="172"/>
        <end position="229"/>
    </location>
</feature>
<dbReference type="SUPFAM" id="SSF81660">
    <property type="entry name" value="Metal cation-transporting ATPase, ATP-binding domain N"/>
    <property type="match status" value="2"/>
</dbReference>
<dbReference type="SUPFAM" id="SSF81653">
    <property type="entry name" value="Calcium ATPase, transduction domain A"/>
    <property type="match status" value="2"/>
</dbReference>
<feature type="transmembrane region" description="Helical" evidence="10">
    <location>
        <begin position="249"/>
        <end position="269"/>
    </location>
</feature>
<evidence type="ECO:0000256" key="6">
    <source>
        <dbReference type="ARBA" id="ARBA00022842"/>
    </source>
</evidence>
<keyword evidence="8 10" id="KW-0472">Membrane</keyword>
<comment type="caution">
    <text evidence="14">The sequence shown here is derived from an EMBL/GenBank/DDBJ whole genome shotgun (WGS) entry which is preliminary data.</text>
</comment>
<dbReference type="GO" id="GO:0012505">
    <property type="term" value="C:endomembrane system"/>
    <property type="evidence" value="ECO:0007669"/>
    <property type="project" value="UniProtKB-SubCell"/>
</dbReference>
<feature type="domain" description="P-type ATPase A" evidence="11">
    <location>
        <begin position="1240"/>
        <end position="1340"/>
    </location>
</feature>
<keyword evidence="9" id="KW-0175">Coiled coil</keyword>
<protein>
    <recommendedName>
        <fullName evidence="16">P-type Ca(2+) transporter</fullName>
    </recommendedName>
</protein>
<evidence type="ECO:0000313" key="14">
    <source>
        <dbReference type="EMBL" id="KAL3772078.1"/>
    </source>
</evidence>
<dbReference type="Pfam" id="PF00689">
    <property type="entry name" value="Cation_ATPase_C"/>
    <property type="match status" value="2"/>
</dbReference>
<comment type="subcellular location">
    <subcellularLocation>
        <location evidence="1">Endomembrane system</location>
        <topology evidence="1">Multi-pass membrane protein</topology>
    </subcellularLocation>
</comment>
<dbReference type="NCBIfam" id="TIGR01494">
    <property type="entry name" value="ATPase_P-type"/>
    <property type="match status" value="2"/>
</dbReference>
<dbReference type="InterPro" id="IPR023299">
    <property type="entry name" value="ATPase_P-typ_cyto_dom_N"/>
</dbReference>
<dbReference type="SUPFAM" id="SSF81665">
    <property type="entry name" value="Calcium ATPase, transmembrane domain M"/>
    <property type="match status" value="4"/>
</dbReference>
<dbReference type="PANTHER" id="PTHR24093:SF369">
    <property type="entry name" value="CALCIUM-TRANSPORTING ATPASE"/>
    <property type="match status" value="1"/>
</dbReference>
<evidence type="ECO:0008006" key="16">
    <source>
        <dbReference type="Google" id="ProtNLM"/>
    </source>
</evidence>
<organism evidence="14 15">
    <name type="scientific">Discostella pseudostelligera</name>
    <dbReference type="NCBI Taxonomy" id="259834"/>
    <lineage>
        <taxon>Eukaryota</taxon>
        <taxon>Sar</taxon>
        <taxon>Stramenopiles</taxon>
        <taxon>Ochrophyta</taxon>
        <taxon>Bacillariophyta</taxon>
        <taxon>Coscinodiscophyceae</taxon>
        <taxon>Thalassiosirophycidae</taxon>
        <taxon>Stephanodiscales</taxon>
        <taxon>Stephanodiscaceae</taxon>
        <taxon>Discostella</taxon>
    </lineage>
</organism>
<reference evidence="14 15" key="1">
    <citation type="submission" date="2024-10" db="EMBL/GenBank/DDBJ databases">
        <title>Updated reference genomes for cyclostephanoid diatoms.</title>
        <authorList>
            <person name="Roberts W.R."/>
            <person name="Alverson A.J."/>
        </authorList>
    </citation>
    <scope>NUCLEOTIDE SEQUENCE [LARGE SCALE GENOMIC DNA]</scope>
    <source>
        <strain evidence="14 15">AJA232-27</strain>
    </source>
</reference>
<dbReference type="Pfam" id="PF13246">
    <property type="entry name" value="Cation_ATPase"/>
    <property type="match status" value="2"/>
</dbReference>
<dbReference type="InterPro" id="IPR008250">
    <property type="entry name" value="ATPase_P-typ_transduc_dom_A_sf"/>
</dbReference>
<evidence type="ECO:0000256" key="10">
    <source>
        <dbReference type="SAM" id="Phobius"/>
    </source>
</evidence>
<keyword evidence="4" id="KW-0547">Nucleotide-binding</keyword>
<feature type="transmembrane region" description="Helical" evidence="10">
    <location>
        <begin position="1161"/>
        <end position="1184"/>
    </location>
</feature>
<evidence type="ECO:0000256" key="7">
    <source>
        <dbReference type="ARBA" id="ARBA00022989"/>
    </source>
</evidence>
<dbReference type="InterPro" id="IPR023298">
    <property type="entry name" value="ATPase_P-typ_TM_dom_sf"/>
</dbReference>
<sequence>MVETDPPDLTRDSGNGGAAVESLVEVKFGNVEDTTAKDNPTITPRFGGLSELVGASIRSIQSAGSAIIYAVFTKIHAVPNAPFAVTANELGDLCSERTHKALARLLEKASKNLPPCISGEEENLNNARIQIQALVKRIGVDDEDVSDAKHHDSEAHKHDMELAANALATIVLRSRPEEGISNDRSDIEFRRGQFGSNAIADKKLDSFLKLCWDAVQDFVMIMLIALGIIGIVVETTIGLDEGETCGACWLEGAAILAAVLIVVLVSATIDYNKQFAFIRLTRSLNDTNTKAVIRDGKQLSVVDDDIVVGDILSVNAHNMASIPADCVLLGPALSGGLQMDESTLTGESVLITKHPGDVVLSGTTAVQGSAKLVVVAVGINSVAGKIKARVYESSDSAGDGLDGDSNSPLFVKLESLAKRIGMAGTAAALLSLTVNCIRGFGFGNESVKNTLIEYIVVAITVLAVAVPEGLPLAVTLALAFSSGKMMKEQNLVKHLDACETMGCATTICTDKTGTLTANKMTARAMFANETDYSCTDPTMSLANFVKNSANRPSQQMIDLVSTLISICSMDETVVDIDRDGHIENSSGNPTEVALLVLASSLGENYKYIRDSTRGRTDKGALAEFLSEGKQIEFSSARKMMSYAVPRIEGGYRIYCKGASEVLISRCNKYFQKSSRAGEAVDMNDAARQDIIRMGEQYARRGMRTLTLAYRDLPNGVDFDAKSSTICNTDGSEAFEVETGLTFVALVGIEDPLRPEVPEAIGKCYEAGIDVRMVTGDSPNTAVSIAYQAGILKDFHFLPNTDEKIAMNLKPNVLLEGKAFRKRVYRILDDGNKEFDQTAFDKIWPHLRVLARSSPDDKITLAHGLNQSTLYTDKNACRPDVFGFEFGDYVEKTYDENSTHYTFIFNSFVWMQLFNEINARSLQGEFYVFRGIERNPLFCGILVASAALQVIMVQFGSEAMHVHKDGLSLGNADGEGGGGTSLKDVLHPVPTPRFGGLSELVGASLRSIQSTGSAIINAVFLLINSEPNAPFAVTPKELGDLSSERTHKALARLLEKASKNLPPCVRGEEENLNNARIQIEALVKRIGTEEDEAPAGGGHEKQNFTEAQKYDMELAANALATVVLRSKPEEGISNDKSHLEFRREQFGSNAIADKKLDSFLKLCWEAVQDFVLVMLIALGIIGIVVETTVGVEEGETCGACWLEGAAILAAVLIVVLVTATIDYNKQFAFVRLTRSLNDTNTKAVIRDGKQLSVIDDDIVVGDILSVNAHNMASIPADCVVLGPALGGALQMDESTLTGESVLITKHPGDVVLSGTTAVQGSAKLVVVAVGINSVAGKIKARVYESTEHGGDGLDGDTKSPLFVKLETLAKRIGMAGTAAALLSLTVNCIRGFGFGDENPKEALIEYIVVAITVLAVAVPEGLPLAVTLALAFSSNKMMKEQNLVKHLDACETMGCATTICTDKTGTLTANKMTARAMYANETDYSCTDPSMSLANYVKNSANRPSQQMIDLISTLISICSMDETVVDIDPDGHVENSSGNPTEVALLVLASNLGENYKTIRESTRGRTDKGVLSEFLAEGKQFGFSSARKMMSYAVPRIEGGYRIYCKGASEVLISRCNKYFQKSSREGEAADMNDAARQDIIRMGEQYARRGMRTLTLAYRDLPDGVDFDAKSSTIFNTDGSEAFEVESGLTFVALVGIEDPLRPEVPAAIGKCYDAGIDVRMVTGDSPNTAVSIAYQAGILKDFHFLPNTDEKIAMNLKPNVLLEGKAFRRAVYRIDDDGNKEFDQTAFDKIWPHLRVLARSSPDDKITLAHGPDVFGFEFGDYVEKTYDENSTHYTFIFNSFVWMQLFNEINSRSLQGEFNVFRGIERNPLFCGILVASAALQVVMVEFGGKAMHVSENGLDAELWGYSIAFGFGSLPVQQVINVIYAGLHRIYSKRRARLQAEASRRRLSS</sequence>
<evidence type="ECO:0000259" key="12">
    <source>
        <dbReference type="Pfam" id="PF00689"/>
    </source>
</evidence>
<evidence type="ECO:0000256" key="3">
    <source>
        <dbReference type="ARBA" id="ARBA00022723"/>
    </source>
</evidence>
<evidence type="ECO:0000259" key="11">
    <source>
        <dbReference type="Pfam" id="PF00122"/>
    </source>
</evidence>
<keyword evidence="15" id="KW-1185">Reference proteome</keyword>
<evidence type="ECO:0000256" key="9">
    <source>
        <dbReference type="SAM" id="Coils"/>
    </source>
</evidence>
<feature type="domain" description="Cation-transporting P-type ATPase N-terminal" evidence="13">
    <location>
        <begin position="1123"/>
        <end position="1180"/>
    </location>
</feature>
<keyword evidence="2 10" id="KW-0812">Transmembrane</keyword>
<evidence type="ECO:0000256" key="1">
    <source>
        <dbReference type="ARBA" id="ARBA00004127"/>
    </source>
</evidence>
<dbReference type="Gene3D" id="3.40.1110.10">
    <property type="entry name" value="Calcium-transporting ATPase, cytoplasmic domain N"/>
    <property type="match status" value="2"/>
</dbReference>
<accession>A0ABD3N7R8</accession>
<feature type="coiled-coil region" evidence="9">
    <location>
        <begin position="1064"/>
        <end position="1091"/>
    </location>
</feature>
<feature type="transmembrane region" description="Helical" evidence="10">
    <location>
        <begin position="454"/>
        <end position="480"/>
    </location>
</feature>
<dbReference type="PROSITE" id="PS00154">
    <property type="entry name" value="ATPASE_E1_E2"/>
    <property type="match status" value="2"/>
</dbReference>
<keyword evidence="7 10" id="KW-1133">Transmembrane helix</keyword>
<feature type="domain" description="P-type ATPase A" evidence="11">
    <location>
        <begin position="289"/>
        <end position="389"/>
    </location>
</feature>
<feature type="transmembrane region" description="Helical" evidence="10">
    <location>
        <begin position="218"/>
        <end position="237"/>
    </location>
</feature>
<feature type="transmembrane region" description="Helical" evidence="10">
    <location>
        <begin position="1371"/>
        <end position="1393"/>
    </location>
</feature>
<gene>
    <name evidence="14" type="ORF">ACHAWU_008100</name>
</gene>
<evidence type="ECO:0000256" key="4">
    <source>
        <dbReference type="ARBA" id="ARBA00022741"/>
    </source>
</evidence>
<dbReference type="PANTHER" id="PTHR24093">
    <property type="entry name" value="CATION TRANSPORTING ATPASE"/>
    <property type="match status" value="1"/>
</dbReference>
<dbReference type="Gene3D" id="3.40.50.1000">
    <property type="entry name" value="HAD superfamily/HAD-like"/>
    <property type="match status" value="2"/>
</dbReference>
<feature type="transmembrane region" description="Helical" evidence="10">
    <location>
        <begin position="1204"/>
        <end position="1223"/>
    </location>
</feature>
<feature type="transmembrane region" description="Helical" evidence="10">
    <location>
        <begin position="420"/>
        <end position="442"/>
    </location>
</feature>
<keyword evidence="3" id="KW-0479">Metal-binding</keyword>
<name>A0ABD3N7R8_9STRA</name>
<dbReference type="InterPro" id="IPR006068">
    <property type="entry name" value="ATPase_P-typ_cation-transptr_C"/>
</dbReference>
<dbReference type="Proteomes" id="UP001530293">
    <property type="component" value="Unassembled WGS sequence"/>
</dbReference>
<dbReference type="GO" id="GO:0046872">
    <property type="term" value="F:metal ion binding"/>
    <property type="evidence" value="ECO:0007669"/>
    <property type="project" value="UniProtKB-KW"/>
</dbReference>
<dbReference type="InterPro" id="IPR059000">
    <property type="entry name" value="ATPase_P-type_domA"/>
</dbReference>
<keyword evidence="5" id="KW-0067">ATP-binding</keyword>
<dbReference type="GO" id="GO:0005524">
    <property type="term" value="F:ATP binding"/>
    <property type="evidence" value="ECO:0007669"/>
    <property type="project" value="UniProtKB-KW"/>
</dbReference>
<dbReference type="Gene3D" id="1.20.1110.10">
    <property type="entry name" value="Calcium-transporting ATPase, transmembrane domain"/>
    <property type="match status" value="4"/>
</dbReference>
<dbReference type="InterPro" id="IPR004014">
    <property type="entry name" value="ATPase_P-typ_cation-transptr_N"/>
</dbReference>
<evidence type="ECO:0000256" key="8">
    <source>
        <dbReference type="ARBA" id="ARBA00023136"/>
    </source>
</evidence>
<dbReference type="PRINTS" id="PR00119">
    <property type="entry name" value="CATATPASE"/>
</dbReference>
<evidence type="ECO:0000256" key="5">
    <source>
        <dbReference type="ARBA" id="ARBA00022840"/>
    </source>
</evidence>
<dbReference type="InterPro" id="IPR001757">
    <property type="entry name" value="P_typ_ATPase"/>
</dbReference>
<dbReference type="Pfam" id="PF00122">
    <property type="entry name" value="E1-E2_ATPase"/>
    <property type="match status" value="2"/>
</dbReference>
<keyword evidence="6" id="KW-0460">Magnesium</keyword>
<evidence type="ECO:0000259" key="13">
    <source>
        <dbReference type="Pfam" id="PF00690"/>
    </source>
</evidence>
<feature type="domain" description="Cation-transporting P-type ATPase C-terminal" evidence="12">
    <location>
        <begin position="1829"/>
        <end position="1927"/>
    </location>
</feature>
<dbReference type="SUPFAM" id="SSF56784">
    <property type="entry name" value="HAD-like"/>
    <property type="match status" value="2"/>
</dbReference>
<dbReference type="InterPro" id="IPR036412">
    <property type="entry name" value="HAD-like_sf"/>
</dbReference>